<organism evidence="2 3">
    <name type="scientific">Anopheles arabiensis</name>
    <name type="common">Mosquito</name>
    <dbReference type="NCBI Taxonomy" id="7173"/>
    <lineage>
        <taxon>Eukaryota</taxon>
        <taxon>Metazoa</taxon>
        <taxon>Ecdysozoa</taxon>
        <taxon>Arthropoda</taxon>
        <taxon>Hexapoda</taxon>
        <taxon>Insecta</taxon>
        <taxon>Pterygota</taxon>
        <taxon>Neoptera</taxon>
        <taxon>Endopterygota</taxon>
        <taxon>Diptera</taxon>
        <taxon>Nematocera</taxon>
        <taxon>Culicoidea</taxon>
        <taxon>Culicidae</taxon>
        <taxon>Anophelinae</taxon>
        <taxon>Anopheles</taxon>
    </lineage>
</organism>
<dbReference type="Proteomes" id="UP000075840">
    <property type="component" value="Unassembled WGS sequence"/>
</dbReference>
<dbReference type="VEuPathDB" id="VectorBase:AARA014502"/>
<proteinExistence type="predicted"/>
<reference evidence="2" key="1">
    <citation type="submission" date="2022-08" db="UniProtKB">
        <authorList>
            <consortium name="EnsemblMetazoa"/>
        </authorList>
    </citation>
    <scope>IDENTIFICATION</scope>
    <source>
        <strain evidence="2">Dongola</strain>
    </source>
</reference>
<dbReference type="EnsemblMetazoa" id="AARA014502-RA">
    <property type="protein sequence ID" value="AARA014502-PA"/>
    <property type="gene ID" value="AARA014502"/>
</dbReference>
<feature type="compositionally biased region" description="Basic and acidic residues" evidence="1">
    <location>
        <begin position="108"/>
        <end position="124"/>
    </location>
</feature>
<evidence type="ECO:0000313" key="2">
    <source>
        <dbReference type="EnsemblMetazoa" id="AARA014502-PA"/>
    </source>
</evidence>
<dbReference type="AlphaFoldDB" id="A0A182IGA5"/>
<feature type="region of interest" description="Disordered" evidence="1">
    <location>
        <begin position="105"/>
        <end position="124"/>
    </location>
</feature>
<name>A0A182IGA5_ANOAR</name>
<accession>A0A182IGA5</accession>
<evidence type="ECO:0000313" key="3">
    <source>
        <dbReference type="Proteomes" id="UP000075840"/>
    </source>
</evidence>
<sequence>GSEQKKGQKSAPAPPNLHKNLWFFENKKGKKRKPKTVRIPTILAPRYDCAIIFYTIKPIHTYTYTYLYHSAKYELLKATTQTRSGCRVVQCEGRQTVEEQLQLHRSKPILEEGKRPQKGIEKDK</sequence>
<keyword evidence="3" id="KW-1185">Reference proteome</keyword>
<protein>
    <submittedName>
        <fullName evidence="2">Uncharacterized protein</fullName>
    </submittedName>
</protein>
<dbReference type="EMBL" id="APCN01001553">
    <property type="status" value="NOT_ANNOTATED_CDS"/>
    <property type="molecule type" value="Genomic_DNA"/>
</dbReference>
<evidence type="ECO:0000256" key="1">
    <source>
        <dbReference type="SAM" id="MobiDB-lite"/>
    </source>
</evidence>